<evidence type="ECO:0000313" key="3">
    <source>
        <dbReference type="EMBL" id="SFO73484.1"/>
    </source>
</evidence>
<feature type="compositionally biased region" description="Low complexity" evidence="1">
    <location>
        <begin position="50"/>
        <end position="68"/>
    </location>
</feature>
<dbReference type="AlphaFoldDB" id="A0A1I5JKZ1"/>
<dbReference type="PROSITE" id="PS50994">
    <property type="entry name" value="INTEGRASE"/>
    <property type="match status" value="1"/>
</dbReference>
<dbReference type="STRING" id="1993.SAMN04489713_10943"/>
<dbReference type="InterPro" id="IPR036397">
    <property type="entry name" value="RNaseH_sf"/>
</dbReference>
<proteinExistence type="predicted"/>
<dbReference type="eggNOG" id="COG2801">
    <property type="taxonomic scope" value="Bacteria"/>
</dbReference>
<feature type="compositionally biased region" description="Basic residues" evidence="1">
    <location>
        <begin position="34"/>
        <end position="43"/>
    </location>
</feature>
<evidence type="ECO:0000259" key="2">
    <source>
        <dbReference type="PROSITE" id="PS50994"/>
    </source>
</evidence>
<dbReference type="InParanoid" id="A0A1I5JKZ1"/>
<dbReference type="Gene3D" id="3.30.420.10">
    <property type="entry name" value="Ribonuclease H-like superfamily/Ribonuclease H"/>
    <property type="match status" value="1"/>
</dbReference>
<dbReference type="GO" id="GO:0015074">
    <property type="term" value="P:DNA integration"/>
    <property type="evidence" value="ECO:0007669"/>
    <property type="project" value="InterPro"/>
</dbReference>
<organism evidence="3 4">
    <name type="scientific">Actinomadura madurae</name>
    <dbReference type="NCBI Taxonomy" id="1993"/>
    <lineage>
        <taxon>Bacteria</taxon>
        <taxon>Bacillati</taxon>
        <taxon>Actinomycetota</taxon>
        <taxon>Actinomycetes</taxon>
        <taxon>Streptosporangiales</taxon>
        <taxon>Thermomonosporaceae</taxon>
        <taxon>Actinomadura</taxon>
    </lineage>
</organism>
<dbReference type="Pfam" id="PF00665">
    <property type="entry name" value="rve"/>
    <property type="match status" value="1"/>
</dbReference>
<dbReference type="SUPFAM" id="SSF53098">
    <property type="entry name" value="Ribonuclease H-like"/>
    <property type="match status" value="1"/>
</dbReference>
<feature type="compositionally biased region" description="Polar residues" evidence="1">
    <location>
        <begin position="1"/>
        <end position="10"/>
    </location>
</feature>
<feature type="domain" description="Integrase catalytic" evidence="2">
    <location>
        <begin position="97"/>
        <end position="219"/>
    </location>
</feature>
<dbReference type="RefSeq" id="WP_075022310.1">
    <property type="nucleotide sequence ID" value="NZ_FOVH01000009.1"/>
</dbReference>
<dbReference type="InterPro" id="IPR001584">
    <property type="entry name" value="Integrase_cat-core"/>
</dbReference>
<evidence type="ECO:0000256" key="1">
    <source>
        <dbReference type="SAM" id="MobiDB-lite"/>
    </source>
</evidence>
<reference evidence="3 4" key="1">
    <citation type="submission" date="2016-10" db="EMBL/GenBank/DDBJ databases">
        <authorList>
            <person name="de Groot N.N."/>
        </authorList>
    </citation>
    <scope>NUCLEOTIDE SEQUENCE [LARGE SCALE GENOMIC DNA]</scope>
    <source>
        <strain evidence="3 4">DSM 43067</strain>
    </source>
</reference>
<accession>A0A1I5JKZ1</accession>
<evidence type="ECO:0000313" key="4">
    <source>
        <dbReference type="Proteomes" id="UP000183413"/>
    </source>
</evidence>
<dbReference type="InterPro" id="IPR012337">
    <property type="entry name" value="RNaseH-like_sf"/>
</dbReference>
<name>A0A1I5JKZ1_9ACTN</name>
<gene>
    <name evidence="3" type="ORF">SAMN04489713_10943</name>
</gene>
<dbReference type="GO" id="GO:0003676">
    <property type="term" value="F:nucleic acid binding"/>
    <property type="evidence" value="ECO:0007669"/>
    <property type="project" value="InterPro"/>
</dbReference>
<dbReference type="Proteomes" id="UP000183413">
    <property type="component" value="Unassembled WGS sequence"/>
</dbReference>
<sequence>MRGRSGNRSWSPVPRWTGGSGPGASAGSTAWSRRPARSPRGPRPRCWNWRPRSSARSPSGPARRSCGSCRAGHHRRGPCCATSRAWSCGSVPTGAAGLVRPVRGRPAQRDLDRRCPARPQDRRPQEVLVRFIDDHSRAIVGHRWGYFEDTVRLAAALRPALAARCVPEHIYVDNGSAFVDAALKRAAAKLAIRIIHSAPGQPEGRGKIERFAPGFGERILQVRVTTPGAFERVNPQLRGRRHRRRFQYPAGHCSATRGVNEQLRDLAPRGLPLLRLDSTRRRDPWHVRVPRRSDGTGGSALTSAQPDWKFF</sequence>
<feature type="region of interest" description="Disordered" evidence="1">
    <location>
        <begin position="1"/>
        <end position="78"/>
    </location>
</feature>
<dbReference type="PANTHER" id="PTHR35004:SF6">
    <property type="entry name" value="TRANSPOSASE"/>
    <property type="match status" value="1"/>
</dbReference>
<keyword evidence="4" id="KW-1185">Reference proteome</keyword>
<protein>
    <submittedName>
        <fullName evidence="3">Integrase core domain-containing protein</fullName>
    </submittedName>
</protein>
<feature type="region of interest" description="Disordered" evidence="1">
    <location>
        <begin position="290"/>
        <end position="311"/>
    </location>
</feature>
<dbReference type="EMBL" id="FOVH01000009">
    <property type="protein sequence ID" value="SFO73484.1"/>
    <property type="molecule type" value="Genomic_DNA"/>
</dbReference>
<dbReference type="PANTHER" id="PTHR35004">
    <property type="entry name" value="TRANSPOSASE RV3428C-RELATED"/>
    <property type="match status" value="1"/>
</dbReference>